<keyword evidence="3" id="KW-1185">Reference proteome</keyword>
<keyword evidence="1" id="KW-1133">Transmembrane helix</keyword>
<name>A0A087SX18_STEMI</name>
<accession>A0A087SX18</accession>
<evidence type="ECO:0000313" key="3">
    <source>
        <dbReference type="Proteomes" id="UP000054359"/>
    </source>
</evidence>
<dbReference type="EMBL" id="KK112342">
    <property type="protein sequence ID" value="KFM57407.1"/>
    <property type="molecule type" value="Genomic_DNA"/>
</dbReference>
<feature type="transmembrane region" description="Helical" evidence="1">
    <location>
        <begin position="12"/>
        <end position="30"/>
    </location>
</feature>
<feature type="non-terminal residue" evidence="2">
    <location>
        <position position="93"/>
    </location>
</feature>
<proteinExistence type="predicted"/>
<protein>
    <submittedName>
        <fullName evidence="2">Uncharacterized protein</fullName>
    </submittedName>
</protein>
<reference evidence="2 3" key="1">
    <citation type="submission" date="2013-11" db="EMBL/GenBank/DDBJ databases">
        <title>Genome sequencing of Stegodyphus mimosarum.</title>
        <authorList>
            <person name="Bechsgaard J."/>
        </authorList>
    </citation>
    <scope>NUCLEOTIDE SEQUENCE [LARGE SCALE GENOMIC DNA]</scope>
</reference>
<keyword evidence="1" id="KW-0472">Membrane</keyword>
<evidence type="ECO:0000256" key="1">
    <source>
        <dbReference type="SAM" id="Phobius"/>
    </source>
</evidence>
<evidence type="ECO:0000313" key="2">
    <source>
        <dbReference type="EMBL" id="KFM57407.1"/>
    </source>
</evidence>
<dbReference type="AlphaFoldDB" id="A0A087SX18"/>
<dbReference type="Proteomes" id="UP000054359">
    <property type="component" value="Unassembled WGS sequence"/>
</dbReference>
<sequence>MFSILFLCFRFLIYFIKNSVSVLIYFYVLLKMFLPTFDGDICESATVFSSELNCTDVIPLIRPKFHFRLPTGLRAHMEVKARPSISGLQRPNI</sequence>
<organism evidence="2 3">
    <name type="scientific">Stegodyphus mimosarum</name>
    <name type="common">African social velvet spider</name>
    <dbReference type="NCBI Taxonomy" id="407821"/>
    <lineage>
        <taxon>Eukaryota</taxon>
        <taxon>Metazoa</taxon>
        <taxon>Ecdysozoa</taxon>
        <taxon>Arthropoda</taxon>
        <taxon>Chelicerata</taxon>
        <taxon>Arachnida</taxon>
        <taxon>Araneae</taxon>
        <taxon>Araneomorphae</taxon>
        <taxon>Entelegynae</taxon>
        <taxon>Eresoidea</taxon>
        <taxon>Eresidae</taxon>
        <taxon>Stegodyphus</taxon>
    </lineage>
</organism>
<gene>
    <name evidence="2" type="ORF">X975_19665</name>
</gene>
<keyword evidence="1" id="KW-0812">Transmembrane</keyword>